<accession>A0A8J2JYE8</accession>
<dbReference type="FunFam" id="4.10.400.10:FF:000113">
    <property type="entry name" value="Low-density lipoprotein receptor-related protein 8"/>
    <property type="match status" value="1"/>
</dbReference>
<dbReference type="Pfam" id="PF00057">
    <property type="entry name" value="Ldl_recept_a"/>
    <property type="match status" value="6"/>
</dbReference>
<dbReference type="AlphaFoldDB" id="A0A8J2JYE8"/>
<dbReference type="OrthoDB" id="2386367at2759"/>
<feature type="chain" id="PRO_5035224525" description="G domain-containing protein" evidence="5">
    <location>
        <begin position="25"/>
        <end position="551"/>
    </location>
</feature>
<feature type="disulfide bond" evidence="4">
    <location>
        <begin position="46"/>
        <end position="64"/>
    </location>
</feature>
<keyword evidence="2" id="KW-0472">Membrane</keyword>
<dbReference type="PANTHER" id="PTHR22722">
    <property type="entry name" value="LOW-DENSITY LIPOPROTEIN RECEPTOR-RELATED PROTEIN 2-RELATED"/>
    <property type="match status" value="1"/>
</dbReference>
<dbReference type="PANTHER" id="PTHR22722:SF14">
    <property type="entry name" value="MEGALIN, ISOFORM A"/>
    <property type="match status" value="1"/>
</dbReference>
<dbReference type="SMART" id="SM00192">
    <property type="entry name" value="LDLa"/>
    <property type="match status" value="6"/>
</dbReference>
<feature type="disulfide bond" evidence="4">
    <location>
        <begin position="39"/>
        <end position="51"/>
    </location>
</feature>
<reference evidence="6" key="1">
    <citation type="submission" date="2021-06" db="EMBL/GenBank/DDBJ databases">
        <authorList>
            <person name="Hodson N. C."/>
            <person name="Mongue J. A."/>
            <person name="Jaron S. K."/>
        </authorList>
    </citation>
    <scope>NUCLEOTIDE SEQUENCE</scope>
</reference>
<dbReference type="EMBL" id="CAJVCH010134735">
    <property type="protein sequence ID" value="CAG7726384.1"/>
    <property type="molecule type" value="Genomic_DNA"/>
</dbReference>
<dbReference type="InterPro" id="IPR002172">
    <property type="entry name" value="LDrepeatLR_classA_rpt"/>
</dbReference>
<evidence type="ECO:0000256" key="2">
    <source>
        <dbReference type="ARBA" id="ARBA00022989"/>
    </source>
</evidence>
<feature type="disulfide bond" evidence="4">
    <location>
        <begin position="192"/>
        <end position="210"/>
    </location>
</feature>
<dbReference type="PROSITE" id="PS01209">
    <property type="entry name" value="LDLRA_1"/>
    <property type="match status" value="4"/>
</dbReference>
<sequence length="551" mass="59126">MRNLSNLLSALILTVALFSVPVQCTLRSEKSVKKSLGSCTSKQFRCDDGECIKLKNLCDGDSDCDDGSDEAGRTCAPPTTTTSPAVVCAKNQFQCGDGSCIKLKFRCDGDPDCPDGSDESPETCAPPTTTTTARICAANQYQCGDGSCIKLKLRCDNDPDCPDGSDEFPEVCGPAVSTDDSIQACSESQAQCPDGTCIEGSQVCDGSADCPDGSDEDTQICTATSPSEVCREDQAQCPEGTCIDQSQVCDGSVDCANGEDEAPDECTTVSTAACTEDEYQCGDGSACISSGFLCDGQNDCRDGSDEVDEHCQGVDRSMTELDSALPQAPEIPLPPPRSYEDEKIIDDIMDLLSKGDDHITLSPQYTDLVLVVGNTGAGKTTITKFLTTDNSKLVSYKSGHRFLIKDTDGHISTDSTIVSKTIFPQLLIDSETSTAFYDLPGFSDTRSPAIEIANAYFMKKVANHAVRVKIIFVVNHSSLKPSESRTDVKTLLDHATDFIKKPNKFSSGIALVASKVEVTEKDPVLYHHMAEFLEQAQYDLPAIFQEEGKQE</sequence>
<name>A0A8J2JYE8_9HEXA</name>
<keyword evidence="2" id="KW-1133">Transmembrane helix</keyword>
<evidence type="ECO:0000256" key="1">
    <source>
        <dbReference type="ARBA" id="ARBA00022692"/>
    </source>
</evidence>
<feature type="disulfide bond" evidence="4">
    <location>
        <begin position="237"/>
        <end position="255"/>
    </location>
</feature>
<feature type="disulfide bond" evidence="4">
    <location>
        <begin position="185"/>
        <end position="197"/>
    </location>
</feature>
<feature type="disulfide bond" evidence="4">
    <location>
        <begin position="88"/>
        <end position="100"/>
    </location>
</feature>
<dbReference type="GO" id="GO:0016324">
    <property type="term" value="C:apical plasma membrane"/>
    <property type="evidence" value="ECO:0007669"/>
    <property type="project" value="TreeGrafter"/>
</dbReference>
<dbReference type="GO" id="GO:0043235">
    <property type="term" value="C:receptor complex"/>
    <property type="evidence" value="ECO:0007669"/>
    <property type="project" value="TreeGrafter"/>
</dbReference>
<feature type="disulfide bond" evidence="4">
    <location>
        <begin position="136"/>
        <end position="148"/>
    </location>
</feature>
<feature type="disulfide bond" evidence="4">
    <location>
        <begin position="95"/>
        <end position="113"/>
    </location>
</feature>
<organism evidence="6 7">
    <name type="scientific">Allacma fusca</name>
    <dbReference type="NCBI Taxonomy" id="39272"/>
    <lineage>
        <taxon>Eukaryota</taxon>
        <taxon>Metazoa</taxon>
        <taxon>Ecdysozoa</taxon>
        <taxon>Arthropoda</taxon>
        <taxon>Hexapoda</taxon>
        <taxon>Collembola</taxon>
        <taxon>Symphypleona</taxon>
        <taxon>Sminthuridae</taxon>
        <taxon>Allacma</taxon>
    </lineage>
</organism>
<dbReference type="CDD" id="cd00112">
    <property type="entry name" value="LDLa"/>
    <property type="match status" value="5"/>
</dbReference>
<dbReference type="PROSITE" id="PS50068">
    <property type="entry name" value="LDLRA_2"/>
    <property type="match status" value="6"/>
</dbReference>
<feature type="signal peptide" evidence="5">
    <location>
        <begin position="1"/>
        <end position="24"/>
    </location>
</feature>
<evidence type="ECO:0000256" key="3">
    <source>
        <dbReference type="ARBA" id="ARBA00023157"/>
    </source>
</evidence>
<evidence type="ECO:0000313" key="7">
    <source>
        <dbReference type="Proteomes" id="UP000708208"/>
    </source>
</evidence>
<evidence type="ECO:0008006" key="8">
    <source>
        <dbReference type="Google" id="ProtNLM"/>
    </source>
</evidence>
<keyword evidence="5" id="KW-0732">Signal</keyword>
<protein>
    <recommendedName>
        <fullName evidence="8">G domain-containing protein</fullName>
    </recommendedName>
</protein>
<dbReference type="InterPro" id="IPR023415">
    <property type="entry name" value="LDLR_class-A_CS"/>
</dbReference>
<keyword evidence="3 4" id="KW-1015">Disulfide bond</keyword>
<dbReference type="Proteomes" id="UP000708208">
    <property type="component" value="Unassembled WGS sequence"/>
</dbReference>
<feature type="non-terminal residue" evidence="6">
    <location>
        <position position="1"/>
    </location>
</feature>
<evidence type="ECO:0000256" key="4">
    <source>
        <dbReference type="PROSITE-ProRule" id="PRU00124"/>
    </source>
</evidence>
<dbReference type="GO" id="GO:0042562">
    <property type="term" value="F:hormone binding"/>
    <property type="evidence" value="ECO:0007669"/>
    <property type="project" value="TreeGrafter"/>
</dbReference>
<keyword evidence="7" id="KW-1185">Reference proteome</keyword>
<evidence type="ECO:0000256" key="5">
    <source>
        <dbReference type="SAM" id="SignalP"/>
    </source>
</evidence>
<evidence type="ECO:0000313" key="6">
    <source>
        <dbReference type="EMBL" id="CAG7726384.1"/>
    </source>
</evidence>
<feature type="disulfide bond" evidence="4">
    <location>
        <begin position="230"/>
        <end position="242"/>
    </location>
</feature>
<comment type="caution">
    <text evidence="4">Lacks conserved residue(s) required for the propagation of feature annotation.</text>
</comment>
<comment type="caution">
    <text evidence="6">The sequence shown here is derived from an EMBL/GenBank/DDBJ whole genome shotgun (WGS) entry which is preliminary data.</text>
</comment>
<dbReference type="InterPro" id="IPR051221">
    <property type="entry name" value="LDLR-related"/>
</dbReference>
<keyword evidence="1" id="KW-0812">Transmembrane</keyword>
<proteinExistence type="predicted"/>
<feature type="disulfide bond" evidence="4">
    <location>
        <begin position="143"/>
        <end position="161"/>
    </location>
</feature>
<dbReference type="GO" id="GO:0006898">
    <property type="term" value="P:receptor-mediated endocytosis"/>
    <property type="evidence" value="ECO:0007669"/>
    <property type="project" value="TreeGrafter"/>
</dbReference>
<dbReference type="CDD" id="cd00882">
    <property type="entry name" value="Ras_like_GTPase"/>
    <property type="match status" value="1"/>
</dbReference>
<gene>
    <name evidence="6" type="ORF">AFUS01_LOCUS15299</name>
</gene>